<feature type="chain" id="PRO_5002936121" description="DOMON domain-containing protein" evidence="1">
    <location>
        <begin position="27"/>
        <end position="342"/>
    </location>
</feature>
<evidence type="ECO:0000259" key="2">
    <source>
        <dbReference type="PROSITE" id="PS50836"/>
    </source>
</evidence>
<dbReference type="Pfam" id="PF03351">
    <property type="entry name" value="DOMON"/>
    <property type="match status" value="1"/>
</dbReference>
<dbReference type="PANTHER" id="PTHR10157">
    <property type="entry name" value="DOPAMINE BETA HYDROXYLASE RELATED"/>
    <property type="match status" value="1"/>
</dbReference>
<sequence length="342" mass="37210">MGKVWCGSCTLTLAAIVVLLGKPVGASDFDHHETLDVEGKFRIFWKFDDEKIEFEARVQTTGWVGLGLSPNGGMPGSDIAIGWVKDGIAHLTRTPETTWRGRCQVNSGGGQRSVLAPTADSSTVSPPQYCPLLLKVSTVFPSQFSPPSLKLCPPPLKVPTVLPPQFFPPPLKVPRSFRRSSLHHRSRSYGLPAAVLASGADSHTVSPAQFCPPPLKVTTQVQIWSSVQGGLDIKDELCLAGFQYYPKFNLTDCVSTPSLYTTSGFAGIQDADFDYDTLELNITAPAAMVGMTYEDAIKAVPWTEEKAQTFSDMLLNGIFHTRCLANPESAVDIVRILKPRKT</sequence>
<dbReference type="InterPro" id="IPR045266">
    <property type="entry name" value="DOH_DOMON"/>
</dbReference>
<dbReference type="AlphaFoldDB" id="C3YVT0"/>
<feature type="domain" description="DOMON" evidence="2">
    <location>
        <begin position="39"/>
        <end position="165"/>
    </location>
</feature>
<evidence type="ECO:0000256" key="1">
    <source>
        <dbReference type="SAM" id="SignalP"/>
    </source>
</evidence>
<organism>
    <name type="scientific">Branchiostoma floridae</name>
    <name type="common">Florida lancelet</name>
    <name type="synonym">Amphioxus</name>
    <dbReference type="NCBI Taxonomy" id="7739"/>
    <lineage>
        <taxon>Eukaryota</taxon>
        <taxon>Metazoa</taxon>
        <taxon>Chordata</taxon>
        <taxon>Cephalochordata</taxon>
        <taxon>Leptocardii</taxon>
        <taxon>Amphioxiformes</taxon>
        <taxon>Branchiostomatidae</taxon>
        <taxon>Branchiostoma</taxon>
    </lineage>
</organism>
<dbReference type="PROSITE" id="PS50836">
    <property type="entry name" value="DOMON"/>
    <property type="match status" value="1"/>
</dbReference>
<protein>
    <recommendedName>
        <fullName evidence="2">DOMON domain-containing protein</fullName>
    </recommendedName>
</protein>
<dbReference type="InterPro" id="IPR000945">
    <property type="entry name" value="DBH-like"/>
</dbReference>
<dbReference type="PANTHER" id="PTHR10157:SF23">
    <property type="entry name" value="MOXD1 HOMOLOG 1"/>
    <property type="match status" value="1"/>
</dbReference>
<keyword evidence="1" id="KW-0732">Signal</keyword>
<dbReference type="CDD" id="cd09631">
    <property type="entry name" value="DOMON_DOH"/>
    <property type="match status" value="1"/>
</dbReference>
<dbReference type="EMBL" id="GG666558">
    <property type="protein sequence ID" value="EEN55614.1"/>
    <property type="molecule type" value="Genomic_DNA"/>
</dbReference>
<feature type="signal peptide" evidence="1">
    <location>
        <begin position="1"/>
        <end position="26"/>
    </location>
</feature>
<gene>
    <name evidence="3" type="ORF">BRAFLDRAFT_77701</name>
</gene>
<evidence type="ECO:0000313" key="3">
    <source>
        <dbReference type="EMBL" id="EEN55614.1"/>
    </source>
</evidence>
<dbReference type="InParanoid" id="C3YVT0"/>
<reference evidence="3" key="1">
    <citation type="journal article" date="2008" name="Nature">
        <title>The amphioxus genome and the evolution of the chordate karyotype.</title>
        <authorList>
            <consortium name="US DOE Joint Genome Institute (JGI-PGF)"/>
            <person name="Putnam N.H."/>
            <person name="Butts T."/>
            <person name="Ferrier D.E.K."/>
            <person name="Furlong R.F."/>
            <person name="Hellsten U."/>
            <person name="Kawashima T."/>
            <person name="Robinson-Rechavi M."/>
            <person name="Shoguchi E."/>
            <person name="Terry A."/>
            <person name="Yu J.-K."/>
            <person name="Benito-Gutierrez E.L."/>
            <person name="Dubchak I."/>
            <person name="Garcia-Fernandez J."/>
            <person name="Gibson-Brown J.J."/>
            <person name="Grigoriev I.V."/>
            <person name="Horton A.C."/>
            <person name="de Jong P.J."/>
            <person name="Jurka J."/>
            <person name="Kapitonov V.V."/>
            <person name="Kohara Y."/>
            <person name="Kuroki Y."/>
            <person name="Lindquist E."/>
            <person name="Lucas S."/>
            <person name="Osoegawa K."/>
            <person name="Pennacchio L.A."/>
            <person name="Salamov A.A."/>
            <person name="Satou Y."/>
            <person name="Sauka-Spengler T."/>
            <person name="Schmutz J."/>
            <person name="Shin-I T."/>
            <person name="Toyoda A."/>
            <person name="Bronner-Fraser M."/>
            <person name="Fujiyama A."/>
            <person name="Holland L.Z."/>
            <person name="Holland P.W.H."/>
            <person name="Satoh N."/>
            <person name="Rokhsar D.S."/>
        </authorList>
    </citation>
    <scope>NUCLEOTIDE SEQUENCE [LARGE SCALE GENOMIC DNA]</scope>
    <source>
        <strain evidence="3">S238N-H82</strain>
        <tissue evidence="3">Testes</tissue>
    </source>
</reference>
<proteinExistence type="predicted"/>
<dbReference type="InterPro" id="IPR005018">
    <property type="entry name" value="DOMON_domain"/>
</dbReference>
<dbReference type="GO" id="GO:0004500">
    <property type="term" value="F:dopamine beta-monooxygenase activity"/>
    <property type="evidence" value="ECO:0007669"/>
    <property type="project" value="InterPro"/>
</dbReference>
<dbReference type="SMART" id="SM00664">
    <property type="entry name" value="DoH"/>
    <property type="match status" value="1"/>
</dbReference>
<name>C3YVT0_BRAFL</name>
<accession>C3YVT0</accession>
<dbReference type="eggNOG" id="KOG3568">
    <property type="taxonomic scope" value="Eukaryota"/>
</dbReference>